<dbReference type="CDD" id="cd16442">
    <property type="entry name" value="BPL"/>
    <property type="match status" value="1"/>
</dbReference>
<dbReference type="Gene3D" id="3.30.930.10">
    <property type="entry name" value="Bira Bifunctional Protein, Domain 2"/>
    <property type="match status" value="1"/>
</dbReference>
<dbReference type="InterPro" id="IPR004408">
    <property type="entry name" value="Biotin_CoA_COase_ligase"/>
</dbReference>
<dbReference type="Proteomes" id="UP000024842">
    <property type="component" value="Unassembled WGS sequence"/>
</dbReference>
<dbReference type="Pfam" id="PF03099">
    <property type="entry name" value="BPL_LplA_LipB"/>
    <property type="match status" value="1"/>
</dbReference>
<dbReference type="InterPro" id="IPR004143">
    <property type="entry name" value="BPL_LPL_catalytic"/>
</dbReference>
<keyword evidence="1" id="KW-0436">Ligase</keyword>
<gene>
    <name evidence="3" type="ORF">HE1_00187</name>
</gene>
<comment type="caution">
    <text evidence="3">The sequence shown here is derived from an EMBL/GenBank/DDBJ whole genome shotgun (WGS) entry which is preliminary data.</text>
</comment>
<evidence type="ECO:0000313" key="4">
    <source>
        <dbReference type="Proteomes" id="UP000024842"/>
    </source>
</evidence>
<dbReference type="PANTHER" id="PTHR12835:SF5">
    <property type="entry name" value="BIOTIN--PROTEIN LIGASE"/>
    <property type="match status" value="1"/>
</dbReference>
<reference evidence="3 4" key="1">
    <citation type="journal article" date="2014" name="FEMS Microbiol. Lett.">
        <title>Draft genome sequences of three Holospora species (Holospora obtusa, Holospora undulata, and Holospora elegans), endonuclear symbiotic bacteria of the ciliate Paramecium caudatum.</title>
        <authorList>
            <person name="Dohra H."/>
            <person name="Tanaka K."/>
            <person name="Suzuki T."/>
            <person name="Fujishima M."/>
            <person name="Suzuki H."/>
        </authorList>
    </citation>
    <scope>NUCLEOTIDE SEQUENCE [LARGE SCALE GENOMIC DNA]</scope>
    <source>
        <strain evidence="3 4">E1</strain>
    </source>
</reference>
<dbReference type="GO" id="GO:0005737">
    <property type="term" value="C:cytoplasm"/>
    <property type="evidence" value="ECO:0007669"/>
    <property type="project" value="TreeGrafter"/>
</dbReference>
<dbReference type="InterPro" id="IPR045864">
    <property type="entry name" value="aa-tRNA-synth_II/BPL/LPL"/>
</dbReference>
<accession>A0A023DXB2</accession>
<dbReference type="SUPFAM" id="SSF55681">
    <property type="entry name" value="Class II aaRS and biotin synthetases"/>
    <property type="match status" value="1"/>
</dbReference>
<evidence type="ECO:0000259" key="2">
    <source>
        <dbReference type="PROSITE" id="PS51733"/>
    </source>
</evidence>
<proteinExistence type="predicted"/>
<dbReference type="RefSeq" id="WP_084490832.1">
    <property type="nucleotide sequence ID" value="NZ_BAUP01000037.1"/>
</dbReference>
<keyword evidence="4" id="KW-1185">Reference proteome</keyword>
<dbReference type="NCBIfam" id="TIGR00121">
    <property type="entry name" value="birA_ligase"/>
    <property type="match status" value="1"/>
</dbReference>
<protein>
    <submittedName>
        <fullName evidence="3">Bifunctional protein BirA</fullName>
    </submittedName>
</protein>
<dbReference type="OrthoDB" id="9807064at2"/>
<evidence type="ECO:0000256" key="1">
    <source>
        <dbReference type="ARBA" id="ARBA00022598"/>
    </source>
</evidence>
<organism evidence="3 4">
    <name type="scientific">Holospora elegans E1</name>
    <dbReference type="NCBI Taxonomy" id="1427503"/>
    <lineage>
        <taxon>Bacteria</taxon>
        <taxon>Pseudomonadati</taxon>
        <taxon>Pseudomonadota</taxon>
        <taxon>Alphaproteobacteria</taxon>
        <taxon>Holosporales</taxon>
        <taxon>Holosporaceae</taxon>
        <taxon>Holospora</taxon>
    </lineage>
</organism>
<sequence length="181" mass="20187">MIYFVFPLVNSTQNLAFSYYESFGVPETFVVFRALAQTKGYGRRGTPWKSAKGNLLFSVLFSIPADWSYSSMLVKIGANSVVKVLKDCGVSAYLKYPNDVFVQNKKISGILGNIFHTNDSLWGGILGIGVNINATPEIQDATYKTTSLKELSGNTWDIEKIMKNILQTLRQQLVLDKGEQK</sequence>
<dbReference type="AlphaFoldDB" id="A0A023DXB2"/>
<evidence type="ECO:0000313" key="3">
    <source>
        <dbReference type="EMBL" id="GAJ45877.1"/>
    </source>
</evidence>
<dbReference type="GO" id="GO:0004077">
    <property type="term" value="F:biotin--[biotin carboxyl-carrier protein] ligase activity"/>
    <property type="evidence" value="ECO:0007669"/>
    <property type="project" value="InterPro"/>
</dbReference>
<dbReference type="PROSITE" id="PS51733">
    <property type="entry name" value="BPL_LPL_CATALYTIC"/>
    <property type="match status" value="1"/>
</dbReference>
<dbReference type="EMBL" id="BAUP01000037">
    <property type="protein sequence ID" value="GAJ45877.1"/>
    <property type="molecule type" value="Genomic_DNA"/>
</dbReference>
<dbReference type="STRING" id="1427503.HE1_00187"/>
<name>A0A023DXB2_9PROT</name>
<dbReference type="PANTHER" id="PTHR12835">
    <property type="entry name" value="BIOTIN PROTEIN LIGASE"/>
    <property type="match status" value="1"/>
</dbReference>
<feature type="domain" description="BPL/LPL catalytic" evidence="2">
    <location>
        <begin position="1"/>
        <end position="177"/>
    </location>
</feature>